<name>A0A419WBL1_9BACT</name>
<sequence>MKKLVVLTAALLLSVSAFCQELDNKVYFRFGYSIPSWNYFELGKDGWDSDVTKLGANFDLGTIIQVMPIGAGDQMSIGLNFDIAYLSFSRFQTINDEEGTLQDGTGEDLVDDSGEDLIGYGSTANLGIFRAGSKIGPCLTYCPGRRTAIDLFAKADIAWATLMMPYGKDLGDLDDKYSASVTLGYAAGLNFRYGKLMIGVEYNAINPKLEYRKERGTYFQQQLVFMVDTGDDYTFEFPESDLGKKESKMRNLNLTVGMCF</sequence>
<evidence type="ECO:0000313" key="2">
    <source>
        <dbReference type="EMBL" id="RKD92802.1"/>
    </source>
</evidence>
<gene>
    <name evidence="2" type="ORF">BC643_3179</name>
</gene>
<keyword evidence="3" id="KW-1185">Reference proteome</keyword>
<feature type="signal peptide" evidence="1">
    <location>
        <begin position="1"/>
        <end position="19"/>
    </location>
</feature>
<keyword evidence="1" id="KW-0732">Signal</keyword>
<evidence type="ECO:0000313" key="3">
    <source>
        <dbReference type="Proteomes" id="UP000283387"/>
    </source>
</evidence>
<accession>A0A419WBL1</accession>
<reference evidence="2 3" key="1">
    <citation type="submission" date="2018-09" db="EMBL/GenBank/DDBJ databases">
        <title>Genomic Encyclopedia of Archaeal and Bacterial Type Strains, Phase II (KMG-II): from individual species to whole genera.</title>
        <authorList>
            <person name="Goeker M."/>
        </authorList>
    </citation>
    <scope>NUCLEOTIDE SEQUENCE [LARGE SCALE GENOMIC DNA]</scope>
    <source>
        <strain evidence="2 3">DSM 27148</strain>
    </source>
</reference>
<feature type="chain" id="PRO_5019220199" description="Outer membrane protein with beta-barrel domain" evidence="1">
    <location>
        <begin position="20"/>
        <end position="260"/>
    </location>
</feature>
<dbReference type="EMBL" id="RAPN01000001">
    <property type="protein sequence ID" value="RKD92802.1"/>
    <property type="molecule type" value="Genomic_DNA"/>
</dbReference>
<organism evidence="2 3">
    <name type="scientific">Mangrovibacterium diazotrophicum</name>
    <dbReference type="NCBI Taxonomy" id="1261403"/>
    <lineage>
        <taxon>Bacteria</taxon>
        <taxon>Pseudomonadati</taxon>
        <taxon>Bacteroidota</taxon>
        <taxon>Bacteroidia</taxon>
        <taxon>Marinilabiliales</taxon>
        <taxon>Prolixibacteraceae</taxon>
        <taxon>Mangrovibacterium</taxon>
    </lineage>
</organism>
<evidence type="ECO:0008006" key="4">
    <source>
        <dbReference type="Google" id="ProtNLM"/>
    </source>
</evidence>
<comment type="caution">
    <text evidence="2">The sequence shown here is derived from an EMBL/GenBank/DDBJ whole genome shotgun (WGS) entry which is preliminary data.</text>
</comment>
<evidence type="ECO:0000256" key="1">
    <source>
        <dbReference type="SAM" id="SignalP"/>
    </source>
</evidence>
<proteinExistence type="predicted"/>
<protein>
    <recommendedName>
        <fullName evidence="4">Outer membrane protein with beta-barrel domain</fullName>
    </recommendedName>
</protein>
<dbReference type="OrthoDB" id="9839480at2"/>
<dbReference type="AlphaFoldDB" id="A0A419WBL1"/>
<dbReference type="RefSeq" id="WP_120273978.1">
    <property type="nucleotide sequence ID" value="NZ_RAPN01000001.1"/>
</dbReference>
<dbReference type="Proteomes" id="UP000283387">
    <property type="component" value="Unassembled WGS sequence"/>
</dbReference>